<keyword evidence="1" id="KW-0812">Transmembrane</keyword>
<protein>
    <submittedName>
        <fullName evidence="2">Uncharacterized protein</fullName>
    </submittedName>
</protein>
<dbReference type="RefSeq" id="WP_041386359.1">
    <property type="nucleotide sequence ID" value="NZ_BPTT01000001.1"/>
</dbReference>
<keyword evidence="1" id="KW-0472">Membrane</keyword>
<feature type="transmembrane region" description="Helical" evidence="1">
    <location>
        <begin position="67"/>
        <end position="92"/>
    </location>
</feature>
<feature type="transmembrane region" description="Helical" evidence="1">
    <location>
        <begin position="127"/>
        <end position="143"/>
    </location>
</feature>
<feature type="transmembrane region" description="Helical" evidence="1">
    <location>
        <begin position="187"/>
        <end position="211"/>
    </location>
</feature>
<dbReference type="Proteomes" id="UP000887097">
    <property type="component" value="Unassembled WGS sequence"/>
</dbReference>
<dbReference type="Pfam" id="PF19529">
    <property type="entry name" value="DUF6057"/>
    <property type="match status" value="1"/>
</dbReference>
<dbReference type="GeneID" id="31502274"/>
<feature type="transmembrane region" description="Helical" evidence="1">
    <location>
        <begin position="104"/>
        <end position="121"/>
    </location>
</feature>
<name>A0AA37MK23_XYLRU</name>
<sequence length="407" mass="46891">MMKKNWKLYLTALFGIAVFCFWGYVWPEVILARESFQLFLYQDDYLMERLAFPDGMARYVGEFLVQFFRFVTLGALLSAILLVAIQQLFGVLLKRVLPAVSEKILFPVSFLPSVVLCYLLCDLDFSMTLPVGLLFTLVLILLLPHRKMPAFIVSCLLVPIGYWLAGPIIVLLPLYHLRMLSIPRERIAVVAQTSGMGLLLLACIIFSSYFVPYSLENIFKGLDYQMIQRGKFGTDEEMVYDRLLRMKDWNEIVRRSNEQEPQSLACKNVVRLAKYYLKQISGDELKENLLHTYEVLTSGMAAMMMSDVYLHMGFPNISQRAAFEVLESTSNYNMSGRELSRLVETALITGQYEVALKYISLLESTLFYRNWAKQMRELAAHPETIKRVPFYGPLQDIYGQTVDVNFF</sequence>
<dbReference type="AlphaFoldDB" id="A0AA37MK23"/>
<evidence type="ECO:0000256" key="1">
    <source>
        <dbReference type="SAM" id="Phobius"/>
    </source>
</evidence>
<accession>A0AA37MK23</accession>
<dbReference type="InterPro" id="IPR045692">
    <property type="entry name" value="DUF6057"/>
</dbReference>
<proteinExistence type="predicted"/>
<dbReference type="EMBL" id="BPTT01000001">
    <property type="protein sequence ID" value="GJG32211.1"/>
    <property type="molecule type" value="Genomic_DNA"/>
</dbReference>
<evidence type="ECO:0000313" key="3">
    <source>
        <dbReference type="Proteomes" id="UP000887097"/>
    </source>
</evidence>
<comment type="caution">
    <text evidence="2">The sequence shown here is derived from an EMBL/GenBank/DDBJ whole genome shotgun (WGS) entry which is preliminary data.</text>
</comment>
<keyword evidence="1" id="KW-1133">Transmembrane helix</keyword>
<evidence type="ECO:0000313" key="2">
    <source>
        <dbReference type="EMBL" id="GJG32211.1"/>
    </source>
</evidence>
<organism evidence="2 3">
    <name type="scientific">Xylanibacter ruminicola</name>
    <name type="common">Prevotella ruminicola</name>
    <dbReference type="NCBI Taxonomy" id="839"/>
    <lineage>
        <taxon>Bacteria</taxon>
        <taxon>Pseudomonadati</taxon>
        <taxon>Bacteroidota</taxon>
        <taxon>Bacteroidia</taxon>
        <taxon>Bacteroidales</taxon>
        <taxon>Prevotellaceae</taxon>
        <taxon>Xylanibacter</taxon>
    </lineage>
</organism>
<feature type="transmembrane region" description="Helical" evidence="1">
    <location>
        <begin position="150"/>
        <end position="175"/>
    </location>
</feature>
<reference evidence="2" key="1">
    <citation type="submission" date="2021-08" db="EMBL/GenBank/DDBJ databases">
        <title>Prevotella lacticifex sp. nov., isolated from rumen of cow.</title>
        <authorList>
            <person name="Shinkai T."/>
            <person name="Ikeyama N."/>
            <person name="Kumagai M."/>
            <person name="Ohmori H."/>
            <person name="Sakamoto M."/>
            <person name="Ohkuma M."/>
            <person name="Mitsumori M."/>
        </authorList>
    </citation>
    <scope>NUCLEOTIDE SEQUENCE</scope>
    <source>
        <strain evidence="2">JCM 8259</strain>
    </source>
</reference>
<gene>
    <name evidence="2" type="ORF">PRMUPPPA20_03200</name>
</gene>